<dbReference type="RefSeq" id="WP_125963170.1">
    <property type="nucleotide sequence ID" value="NZ_QXGM01000001.1"/>
</dbReference>
<dbReference type="OrthoDB" id="9802489at2"/>
<comment type="caution">
    <text evidence="3">The sequence shown here is derived from an EMBL/GenBank/DDBJ whole genome shotgun (WGS) entry which is preliminary data.</text>
</comment>
<dbReference type="PANTHER" id="PTHR33570">
    <property type="entry name" value="4-CARBOXYMUCONOLACTONE DECARBOXYLASE FAMILY PROTEIN"/>
    <property type="match status" value="1"/>
</dbReference>
<evidence type="ECO:0000313" key="3">
    <source>
        <dbReference type="EMBL" id="RSX56011.1"/>
    </source>
</evidence>
<dbReference type="InterPro" id="IPR003779">
    <property type="entry name" value="CMD-like"/>
</dbReference>
<dbReference type="AlphaFoldDB" id="A0A430FT34"/>
<dbReference type="PANTHER" id="PTHR33570:SF2">
    <property type="entry name" value="CARBOXYMUCONOLACTONE DECARBOXYLASE-LIKE DOMAIN-CONTAINING PROTEIN"/>
    <property type="match status" value="1"/>
</dbReference>
<dbReference type="Pfam" id="PF02627">
    <property type="entry name" value="CMD"/>
    <property type="match status" value="1"/>
</dbReference>
<reference evidence="3 4" key="1">
    <citation type="submission" date="2018-09" db="EMBL/GenBank/DDBJ databases">
        <title>Characterization of the phylogenetic diversity of five novel species belonging to the genus Bifidobacterium.</title>
        <authorList>
            <person name="Lugli G.A."/>
            <person name="Duranti S."/>
            <person name="Milani C."/>
        </authorList>
    </citation>
    <scope>NUCLEOTIDE SEQUENCE [LARGE SCALE GENOMIC DNA]</scope>
    <source>
        <strain evidence="3 4">2036B</strain>
    </source>
</reference>
<dbReference type="SUPFAM" id="SSF69118">
    <property type="entry name" value="AhpD-like"/>
    <property type="match status" value="1"/>
</dbReference>
<dbReference type="Proteomes" id="UP000287609">
    <property type="component" value="Unassembled WGS sequence"/>
</dbReference>
<dbReference type="Gene3D" id="1.20.1290.10">
    <property type="entry name" value="AhpD-like"/>
    <property type="match status" value="1"/>
</dbReference>
<accession>A0A430FT34</accession>
<feature type="domain" description="Carboxymuconolactone decarboxylase-like" evidence="2">
    <location>
        <begin position="167"/>
        <end position="245"/>
    </location>
</feature>
<dbReference type="EMBL" id="QXGM01000001">
    <property type="protein sequence ID" value="RSX56011.1"/>
    <property type="molecule type" value="Genomic_DNA"/>
</dbReference>
<protein>
    <submittedName>
        <fullName evidence="3">Carboxymuconolactone decarboxylase</fullName>
    </submittedName>
</protein>
<evidence type="ECO:0000259" key="2">
    <source>
        <dbReference type="Pfam" id="PF02627"/>
    </source>
</evidence>
<dbReference type="GO" id="GO:0051920">
    <property type="term" value="F:peroxiredoxin activity"/>
    <property type="evidence" value="ECO:0007669"/>
    <property type="project" value="InterPro"/>
</dbReference>
<proteinExistence type="predicted"/>
<evidence type="ECO:0000313" key="4">
    <source>
        <dbReference type="Proteomes" id="UP000287609"/>
    </source>
</evidence>
<name>A0A430FT34_9BIFI</name>
<gene>
    <name evidence="3" type="ORF">D2E26_0574</name>
</gene>
<organism evidence="3 4">
    <name type="scientific">Bifidobacterium dolichotidis</name>
    <dbReference type="NCBI Taxonomy" id="2306976"/>
    <lineage>
        <taxon>Bacteria</taxon>
        <taxon>Bacillati</taxon>
        <taxon>Actinomycetota</taxon>
        <taxon>Actinomycetes</taxon>
        <taxon>Bifidobacteriales</taxon>
        <taxon>Bifidobacteriaceae</taxon>
        <taxon>Bifidobacterium</taxon>
    </lineage>
</organism>
<feature type="region of interest" description="Disordered" evidence="1">
    <location>
        <begin position="247"/>
        <end position="273"/>
    </location>
</feature>
<dbReference type="InterPro" id="IPR029032">
    <property type="entry name" value="AhpD-like"/>
</dbReference>
<keyword evidence="4" id="KW-1185">Reference proteome</keyword>
<sequence>MFDELKRKMNRFWNDDRTLEQTDPDYIEVFSHFAYDEVVNEPAASDPELDDRLRSLAIAAALLGAQGLDAFTMLLPVMSRSGLESPAIKELIYQATAYIGFAGALPFLKAMNLYLNAANVAQPFASATTVDRQNREQAGAEKQVEIFGEHMQHSAQHGSQETAHIRRWLTANCFGDYYTRAVLTTRERELATLCMLTGLGSAEQQIKAHVAGNLHIGNSRQLIIAVLSQLVPYIGYPRVLNALSCLPDSPESADSSDTDSSATSADSENSAAE</sequence>
<dbReference type="InterPro" id="IPR052512">
    <property type="entry name" value="4CMD/NDH-1_regulator"/>
</dbReference>
<evidence type="ECO:0000256" key="1">
    <source>
        <dbReference type="SAM" id="MobiDB-lite"/>
    </source>
</evidence>